<comment type="caution">
    <text evidence="6">The sequence shown here is derived from an EMBL/GenBank/DDBJ whole genome shotgun (WGS) entry which is preliminary data.</text>
</comment>
<feature type="region of interest" description="Disordered" evidence="3">
    <location>
        <begin position="164"/>
        <end position="192"/>
    </location>
</feature>
<dbReference type="AlphaFoldDB" id="A0A9W7KTJ2"/>
<dbReference type="SMART" id="SM00119">
    <property type="entry name" value="HECTc"/>
    <property type="match status" value="1"/>
</dbReference>
<evidence type="ECO:0000259" key="5">
    <source>
        <dbReference type="PROSITE" id="PS50237"/>
    </source>
</evidence>
<dbReference type="Proteomes" id="UP001165082">
    <property type="component" value="Unassembled WGS sequence"/>
</dbReference>
<dbReference type="Gene3D" id="3.30.2410.10">
    <property type="entry name" value="Hect, E3 ligase catalytic domain"/>
    <property type="match status" value="1"/>
</dbReference>
<keyword evidence="7" id="KW-1185">Reference proteome</keyword>
<dbReference type="PROSITE" id="PS50237">
    <property type="entry name" value="HECT"/>
    <property type="match status" value="1"/>
</dbReference>
<dbReference type="InterPro" id="IPR042469">
    <property type="entry name" value="HECTD3"/>
</dbReference>
<evidence type="ECO:0000256" key="2">
    <source>
        <dbReference type="PROSITE-ProRule" id="PRU00104"/>
    </source>
</evidence>
<evidence type="ECO:0000313" key="7">
    <source>
        <dbReference type="Proteomes" id="UP001165082"/>
    </source>
</evidence>
<evidence type="ECO:0000256" key="3">
    <source>
        <dbReference type="SAM" id="MobiDB-lite"/>
    </source>
</evidence>
<dbReference type="Gene3D" id="2.60.120.920">
    <property type="match status" value="1"/>
</dbReference>
<dbReference type="SUPFAM" id="SSF56204">
    <property type="entry name" value="Hect, E3 ligase catalytic domain"/>
    <property type="match status" value="1"/>
</dbReference>
<dbReference type="CDD" id="cd11709">
    <property type="entry name" value="SPRY"/>
    <property type="match status" value="1"/>
</dbReference>
<dbReference type="Gene3D" id="3.30.2160.10">
    <property type="entry name" value="Hect, E3 ligase catalytic domain"/>
    <property type="match status" value="1"/>
</dbReference>
<evidence type="ECO:0000259" key="4">
    <source>
        <dbReference type="PROSITE" id="PS50188"/>
    </source>
</evidence>
<proteinExistence type="predicted"/>
<dbReference type="OrthoDB" id="239701at2759"/>
<dbReference type="Pfam" id="PF00622">
    <property type="entry name" value="SPRY"/>
    <property type="match status" value="1"/>
</dbReference>
<dbReference type="InterPro" id="IPR000569">
    <property type="entry name" value="HECT_dom"/>
</dbReference>
<evidence type="ECO:0008006" key="8">
    <source>
        <dbReference type="Google" id="ProtNLM"/>
    </source>
</evidence>
<accession>A0A9W7KTJ2</accession>
<dbReference type="InterPro" id="IPR001870">
    <property type="entry name" value="B30.2/SPRY"/>
</dbReference>
<dbReference type="InterPro" id="IPR035983">
    <property type="entry name" value="Hect_E3_ubiquitin_ligase"/>
</dbReference>
<evidence type="ECO:0000313" key="6">
    <source>
        <dbReference type="EMBL" id="GMI10821.1"/>
    </source>
</evidence>
<dbReference type="PROSITE" id="PS50188">
    <property type="entry name" value="B302_SPRY"/>
    <property type="match status" value="1"/>
</dbReference>
<dbReference type="InterPro" id="IPR003877">
    <property type="entry name" value="SPRY_dom"/>
</dbReference>
<feature type="domain" description="HECT" evidence="5">
    <location>
        <begin position="799"/>
        <end position="1135"/>
    </location>
</feature>
<gene>
    <name evidence="6" type="ORF">TrRE_jg12880</name>
</gene>
<dbReference type="Gene3D" id="3.90.1750.10">
    <property type="entry name" value="Hect, E3 ligase catalytic domains"/>
    <property type="match status" value="1"/>
</dbReference>
<keyword evidence="1 2" id="KW-0833">Ubl conjugation pathway</keyword>
<feature type="compositionally biased region" description="Basic and acidic residues" evidence="3">
    <location>
        <begin position="532"/>
        <end position="545"/>
    </location>
</feature>
<sequence length="1145" mass="128052">MNVPKGKYLYYEVKILQPGLAQVGWVNENFSPSPGSGRGVGDDGDSWSYDGSRVYKWHRTGTRFGERWKKDDVIGVAIGRGKVGAGNGNVGEKGFWMWSSGVDCTGIKVGVTVNKTATVEINLGPKFVNDVCREGGMYVPVSEYVDEGRKGGFKASVIKRFKGEEDGGREGSGRTEGLEARESRKEKGEEKGRRVREAYREFTKVGINEGKPVGFRKVWGDPEIGMWEPEPPVDHVSMGIVLEGGYKEPDVERVRCPRREDVEEAEEIARGRMGEGQIVWYDGGGVKYVGYGEKVKGYKRKGKSNGKGWKTERGAIKNEGGNKGWGEVLIRATEGLQSKEVERKVLERLVSGMEGVEEARLLKDRIRKGADFRIGDEARNRTLEDIKATMEEGRGTFLNKKLTSIVDILVAAGHKESEKTKGQPNIDERWVIEEPTIGEVLTDVQGAVTPTIPSTAKWDVTSQRWMTLAYLEAVAFSSLLVRTKEDTRTSGEVTVKDAIGVKVVFYPKMDLGPNGAVVVRGMRKKLSPAGRKKGDDKPSPGNKNEHVIVRVTGKTDLSHSIKFTGTTVSWRYEPGKSSTDTPHSPSFSFALTALHTSPASKISKISELKRKHGDDVNNWPLTDNSNEGEDEDDAKIKEGEQQEWGETQDERTIHVVNSSQDKGDFKEKSTWDYHISLKDVTVGSLSFLTPSQSLLFRYRLSILLSFNRSLSLILPLLDLTDRDPLSLSGLLRLKGKLIGRKWKEEKLREGLEETKGEGGNGVTVILDNFLASKTEGKKHSLKESKCIFVQAYDSLSPRPSHILRSVWDGDRVFQVSFRGESGSDAGGVFREGMQRIVEDLFNEEIDLFVPCPNAKHDIDLNRHLFLPNPKYARDKTALDMMEFIGKMMGVSLRTKLALPFLFSSYIWKMLVRLPLDLNDLSAVDSLLFKWLKEIEDADEDTFEWKYGKECEEPLKWGVTGADGGELEVGGREMHEQVKFEERHAYTAAVVEARAGELKNSLAAMTRGFHLVVPLRSLMLFTWEEAEVLVCGVPTFDIDDWKKHTHYSGYSCDDEIIQCFWRVIESMTDTEKGNLVRFVWGRSRLPAVGQPWTTNFHISKRGSIDALPQAHTCFNSLELPPYPTESAMRDKLLVAVTYGVVGILNT</sequence>
<dbReference type="PANTHER" id="PTHR46654:SF1">
    <property type="entry name" value="E3 UBIQUITIN-PROTEIN LIGASE HECTD3"/>
    <property type="match status" value="1"/>
</dbReference>
<dbReference type="EMBL" id="BRXZ01000392">
    <property type="protein sequence ID" value="GMI10821.1"/>
    <property type="molecule type" value="Genomic_DNA"/>
</dbReference>
<feature type="region of interest" description="Disordered" evidence="3">
    <location>
        <begin position="525"/>
        <end position="545"/>
    </location>
</feature>
<feature type="active site" description="Glycyl thioester intermediate" evidence="2">
    <location>
        <position position="1112"/>
    </location>
</feature>
<evidence type="ECO:0000256" key="1">
    <source>
        <dbReference type="ARBA" id="ARBA00022786"/>
    </source>
</evidence>
<organism evidence="6 7">
    <name type="scientific">Triparma retinervis</name>
    <dbReference type="NCBI Taxonomy" id="2557542"/>
    <lineage>
        <taxon>Eukaryota</taxon>
        <taxon>Sar</taxon>
        <taxon>Stramenopiles</taxon>
        <taxon>Ochrophyta</taxon>
        <taxon>Bolidophyceae</taxon>
        <taxon>Parmales</taxon>
        <taxon>Triparmaceae</taxon>
        <taxon>Triparma</taxon>
    </lineage>
</organism>
<name>A0A9W7KTJ2_9STRA</name>
<reference evidence="6" key="1">
    <citation type="submission" date="2022-07" db="EMBL/GenBank/DDBJ databases">
        <title>Genome analysis of Parmales, a sister group of diatoms, reveals the evolutionary specialization of diatoms from phago-mixotrophs to photoautotrophs.</title>
        <authorList>
            <person name="Ban H."/>
            <person name="Sato S."/>
            <person name="Yoshikawa S."/>
            <person name="Kazumasa Y."/>
            <person name="Nakamura Y."/>
            <person name="Ichinomiya M."/>
            <person name="Saitoh K."/>
            <person name="Sato N."/>
            <person name="Blanc-Mathieu R."/>
            <person name="Endo H."/>
            <person name="Kuwata A."/>
            <person name="Ogata H."/>
        </authorList>
    </citation>
    <scope>NUCLEOTIDE SEQUENCE</scope>
</reference>
<dbReference type="InterPro" id="IPR013320">
    <property type="entry name" value="ConA-like_dom_sf"/>
</dbReference>
<dbReference type="SUPFAM" id="SSF49899">
    <property type="entry name" value="Concanavalin A-like lectins/glucanases"/>
    <property type="match status" value="1"/>
</dbReference>
<dbReference type="Pfam" id="PF00632">
    <property type="entry name" value="HECT"/>
    <property type="match status" value="1"/>
</dbReference>
<dbReference type="InterPro" id="IPR043136">
    <property type="entry name" value="B30.2/SPRY_sf"/>
</dbReference>
<feature type="domain" description="B30.2/SPRY" evidence="4">
    <location>
        <begin position="1"/>
        <end position="128"/>
    </location>
</feature>
<dbReference type="GO" id="GO:0004842">
    <property type="term" value="F:ubiquitin-protein transferase activity"/>
    <property type="evidence" value="ECO:0007669"/>
    <property type="project" value="InterPro"/>
</dbReference>
<protein>
    <recommendedName>
        <fullName evidence="8">HECT domain-containing protein</fullName>
    </recommendedName>
</protein>
<dbReference type="PANTHER" id="PTHR46654">
    <property type="entry name" value="E3 UBIQUITIN-PROTEIN LIGASE HECTD3"/>
    <property type="match status" value="1"/>
</dbReference>
<feature type="region of interest" description="Disordered" evidence="3">
    <location>
        <begin position="613"/>
        <end position="634"/>
    </location>
</feature>